<evidence type="ECO:0000256" key="5">
    <source>
        <dbReference type="ARBA" id="ARBA00022989"/>
    </source>
</evidence>
<feature type="transmembrane region" description="Helical" evidence="8">
    <location>
        <begin position="12"/>
        <end position="34"/>
    </location>
</feature>
<comment type="caution">
    <text evidence="9">The sequence shown here is derived from an EMBL/GenBank/DDBJ whole genome shotgun (WGS) entry which is preliminary data.</text>
</comment>
<evidence type="ECO:0000256" key="2">
    <source>
        <dbReference type="ARBA" id="ARBA00008488"/>
    </source>
</evidence>
<feature type="transmembrane region" description="Helical" evidence="8">
    <location>
        <begin position="103"/>
        <end position="123"/>
    </location>
</feature>
<keyword evidence="10" id="KW-1185">Reference proteome</keyword>
<dbReference type="InterPro" id="IPR004254">
    <property type="entry name" value="AdipoR/HlyIII-related"/>
</dbReference>
<feature type="transmembrane region" description="Helical" evidence="8">
    <location>
        <begin position="40"/>
        <end position="63"/>
    </location>
</feature>
<evidence type="ECO:0000256" key="6">
    <source>
        <dbReference type="ARBA" id="ARBA00023136"/>
    </source>
</evidence>
<feature type="transmembrane region" description="Helical" evidence="8">
    <location>
        <begin position="192"/>
        <end position="213"/>
    </location>
</feature>
<proteinExistence type="inferred from homology"/>
<evidence type="ECO:0000256" key="3">
    <source>
        <dbReference type="ARBA" id="ARBA00022475"/>
    </source>
</evidence>
<feature type="binding site" evidence="7">
    <location>
        <position position="61"/>
    </location>
    <ligand>
        <name>Zn(2+)</name>
        <dbReference type="ChEBI" id="CHEBI:29105"/>
    </ligand>
</feature>
<evidence type="ECO:0000313" key="10">
    <source>
        <dbReference type="Proteomes" id="UP000294746"/>
    </source>
</evidence>
<evidence type="ECO:0000256" key="1">
    <source>
        <dbReference type="ARBA" id="ARBA00004651"/>
    </source>
</evidence>
<feature type="transmembrane region" description="Helical" evidence="8">
    <location>
        <begin position="130"/>
        <end position="150"/>
    </location>
</feature>
<dbReference type="InterPro" id="IPR005744">
    <property type="entry name" value="Hy-lIII"/>
</dbReference>
<gene>
    <name evidence="9" type="ORF">EDD57_12228</name>
</gene>
<evidence type="ECO:0000313" key="9">
    <source>
        <dbReference type="EMBL" id="TCP66523.1"/>
    </source>
</evidence>
<dbReference type="PANTHER" id="PTHR20855:SF3">
    <property type="entry name" value="LD03007P"/>
    <property type="match status" value="1"/>
</dbReference>
<comment type="similarity">
    <text evidence="2">Belongs to the UPF0073 (Hly-III) family.</text>
</comment>
<evidence type="ECO:0000256" key="8">
    <source>
        <dbReference type="SAM" id="Phobius"/>
    </source>
</evidence>
<dbReference type="PANTHER" id="PTHR20855">
    <property type="entry name" value="ADIPOR/PROGESTIN RECEPTOR-RELATED"/>
    <property type="match status" value="1"/>
</dbReference>
<dbReference type="Pfam" id="PF03006">
    <property type="entry name" value="HlyIII"/>
    <property type="match status" value="1"/>
</dbReference>
<dbReference type="Proteomes" id="UP000294746">
    <property type="component" value="Unassembled WGS sequence"/>
</dbReference>
<keyword evidence="6 8" id="KW-0472">Membrane</keyword>
<comment type="subcellular location">
    <subcellularLocation>
        <location evidence="1">Cell membrane</location>
        <topology evidence="1">Multi-pass membrane protein</topology>
    </subcellularLocation>
</comment>
<keyword evidence="7" id="KW-0479">Metal-binding</keyword>
<evidence type="ECO:0000256" key="7">
    <source>
        <dbReference type="PIRSR" id="PIRSR604254-1"/>
    </source>
</evidence>
<keyword evidence="4 8" id="KW-0812">Transmembrane</keyword>
<keyword evidence="3" id="KW-1003">Cell membrane</keyword>
<reference evidence="9 10" key="1">
    <citation type="submission" date="2019-03" db="EMBL/GenBank/DDBJ databases">
        <title>Genomic Encyclopedia of Type Strains, Phase IV (KMG-IV): sequencing the most valuable type-strain genomes for metagenomic binning, comparative biology and taxonomic classification.</title>
        <authorList>
            <person name="Goeker M."/>
        </authorList>
    </citation>
    <scope>NUCLEOTIDE SEQUENCE [LARGE SCALE GENOMIC DNA]</scope>
    <source>
        <strain evidence="9 10">DSM 46831</strain>
    </source>
</reference>
<organism evidence="9 10">
    <name type="scientific">Baia soyae</name>
    <dbReference type="NCBI Taxonomy" id="1544746"/>
    <lineage>
        <taxon>Bacteria</taxon>
        <taxon>Bacillati</taxon>
        <taxon>Bacillota</taxon>
        <taxon>Bacilli</taxon>
        <taxon>Bacillales</taxon>
        <taxon>Thermoactinomycetaceae</taxon>
        <taxon>Baia</taxon>
    </lineage>
</organism>
<keyword evidence="7" id="KW-0862">Zinc</keyword>
<protein>
    <submittedName>
        <fullName evidence="9">Hemolysin III</fullName>
    </submittedName>
</protein>
<feature type="transmembrane region" description="Helical" evidence="8">
    <location>
        <begin position="79"/>
        <end position="97"/>
    </location>
</feature>
<sequence length="215" mass="24478">MKFLRMREPVNTWTHFASFLAGIVGLVFLIVLTYQNPTKLLTMIIYGVSLIVLFGASALYHWLHVKPKTKLALRKFDHIAIYFFIAGTYTPVVYVGLEGAWRLTMLICVWSLAIVGMVMKLWFMNVPRMVSTIFYVTLGWLAILPFGQFIDHLPSKAIMLLIAGGVAYTVGAVIYATKIFDFIPNKFGFHEIFHIFIMLGSLAHFLMISMYIVPL</sequence>
<accession>A0A4R2RT42</accession>
<name>A0A4R2RT42_9BACL</name>
<dbReference type="RefSeq" id="WP_243649496.1">
    <property type="nucleotide sequence ID" value="NZ_SLXV01000022.1"/>
</dbReference>
<feature type="binding site" evidence="7">
    <location>
        <position position="194"/>
    </location>
    <ligand>
        <name>Zn(2+)</name>
        <dbReference type="ChEBI" id="CHEBI:29105"/>
    </ligand>
</feature>
<dbReference type="GO" id="GO:0005886">
    <property type="term" value="C:plasma membrane"/>
    <property type="evidence" value="ECO:0007669"/>
    <property type="project" value="UniProtKB-SubCell"/>
</dbReference>
<feature type="binding site" evidence="7">
    <location>
        <position position="190"/>
    </location>
    <ligand>
        <name>Zn(2+)</name>
        <dbReference type="ChEBI" id="CHEBI:29105"/>
    </ligand>
</feature>
<dbReference type="NCBIfam" id="TIGR01065">
    <property type="entry name" value="hlyIII"/>
    <property type="match status" value="1"/>
</dbReference>
<dbReference type="GO" id="GO:0046872">
    <property type="term" value="F:metal ion binding"/>
    <property type="evidence" value="ECO:0007669"/>
    <property type="project" value="UniProtKB-KW"/>
</dbReference>
<dbReference type="EMBL" id="SLXV01000022">
    <property type="protein sequence ID" value="TCP66523.1"/>
    <property type="molecule type" value="Genomic_DNA"/>
</dbReference>
<feature type="transmembrane region" description="Helical" evidence="8">
    <location>
        <begin position="156"/>
        <end position="180"/>
    </location>
</feature>
<dbReference type="AlphaFoldDB" id="A0A4R2RT42"/>
<evidence type="ECO:0000256" key="4">
    <source>
        <dbReference type="ARBA" id="ARBA00022692"/>
    </source>
</evidence>
<keyword evidence="5 8" id="KW-1133">Transmembrane helix</keyword>
<dbReference type="GO" id="GO:0140911">
    <property type="term" value="F:pore-forming activity"/>
    <property type="evidence" value="ECO:0007669"/>
    <property type="project" value="InterPro"/>
</dbReference>